<reference evidence="1 2" key="1">
    <citation type="submission" date="2020-06" db="EMBL/GenBank/DDBJ databases">
        <title>Rheinheimera sp. nov., a marine bacterium isolated from coastal.</title>
        <authorList>
            <person name="Yu Q."/>
            <person name="Qi Y."/>
            <person name="Pu J."/>
        </authorList>
    </citation>
    <scope>NUCLEOTIDE SEQUENCE [LARGE SCALE GENOMIC DNA]</scope>
    <source>
        <strain evidence="1 2">YQF-2</strain>
    </source>
</reference>
<dbReference type="EMBL" id="JABSOD010000042">
    <property type="protein sequence ID" value="NRQ44643.1"/>
    <property type="molecule type" value="Genomic_DNA"/>
</dbReference>
<comment type="caution">
    <text evidence="1">The sequence shown here is derived from an EMBL/GenBank/DDBJ whole genome shotgun (WGS) entry which is preliminary data.</text>
</comment>
<accession>A0A7Y5AUE6</accession>
<evidence type="ECO:0008006" key="3">
    <source>
        <dbReference type="Google" id="ProtNLM"/>
    </source>
</evidence>
<organism evidence="1 2">
    <name type="scientific">Rheinheimera lutimaris</name>
    <dbReference type="NCBI Taxonomy" id="2740584"/>
    <lineage>
        <taxon>Bacteria</taxon>
        <taxon>Pseudomonadati</taxon>
        <taxon>Pseudomonadota</taxon>
        <taxon>Gammaproteobacteria</taxon>
        <taxon>Chromatiales</taxon>
        <taxon>Chromatiaceae</taxon>
        <taxon>Rheinheimera</taxon>
    </lineage>
</organism>
<protein>
    <recommendedName>
        <fullName evidence="3">Serine protease</fullName>
    </recommendedName>
</protein>
<dbReference type="SUPFAM" id="SSF50494">
    <property type="entry name" value="Trypsin-like serine proteases"/>
    <property type="match status" value="1"/>
</dbReference>
<keyword evidence="2" id="KW-1185">Reference proteome</keyword>
<evidence type="ECO:0000313" key="2">
    <source>
        <dbReference type="Proteomes" id="UP000523161"/>
    </source>
</evidence>
<dbReference type="RefSeq" id="WP_173502849.1">
    <property type="nucleotide sequence ID" value="NZ_JABSOD010000042.1"/>
</dbReference>
<gene>
    <name evidence="1" type="ORF">HRH59_19080</name>
</gene>
<dbReference type="InterPro" id="IPR009003">
    <property type="entry name" value="Peptidase_S1_PA"/>
</dbReference>
<proteinExistence type="predicted"/>
<dbReference type="Proteomes" id="UP000523161">
    <property type="component" value="Unassembled WGS sequence"/>
</dbReference>
<sequence>MKANDNWNNLDDNSKIKVIESVIKNKNKKLMSYPNVIAIGVGRKEKKETLLDNLCLKFSVKRKWSTNRRKVGLIPDFCLTSFEFNSQGRQFYAVPTDVSVLKTIKLQGGVGGTTTVSRRHGHAEIGTACCYVKFHGYDEFYLLGCAHTFALIKRFNISHDLSENITFKYDYSRNVIAPLGHLQQIADLNWADAAVVYVTDYQDIPRGYGPGNITFSGALNNRIPFHYVLHAKSGSFNCEWVQTIKEYDFTYHTSGSPAVYTMKNLIVSRILGGSTRGGDSGSPLVSHDGFLISMHIAGGSNHSYSLPIMQVFNAFNPPIYLIR</sequence>
<dbReference type="AlphaFoldDB" id="A0A7Y5AUE6"/>
<evidence type="ECO:0000313" key="1">
    <source>
        <dbReference type="EMBL" id="NRQ44643.1"/>
    </source>
</evidence>
<name>A0A7Y5AUE6_9GAMM</name>